<protein>
    <recommendedName>
        <fullName evidence="6">Citrate synthase</fullName>
    </recommendedName>
</protein>
<dbReference type="Gene3D" id="1.10.580.10">
    <property type="entry name" value="Citrate Synthase, domain 1"/>
    <property type="match status" value="1"/>
</dbReference>
<dbReference type="NCBIfam" id="NF010639">
    <property type="entry name" value="PRK14036.1"/>
    <property type="match status" value="1"/>
</dbReference>
<dbReference type="InterPro" id="IPR016142">
    <property type="entry name" value="Citrate_synth-like_lrg_a-sub"/>
</dbReference>
<dbReference type="InterPro" id="IPR016143">
    <property type="entry name" value="Citrate_synth-like_sm_a-sub"/>
</dbReference>
<dbReference type="AlphaFoldDB" id="A0A6M5Z131"/>
<evidence type="ECO:0000256" key="2">
    <source>
        <dbReference type="ARBA" id="ARBA00010566"/>
    </source>
</evidence>
<dbReference type="GO" id="GO:0036440">
    <property type="term" value="F:citrate synthase activity"/>
    <property type="evidence" value="ECO:0007669"/>
    <property type="project" value="UniProtKB-EC"/>
</dbReference>
<dbReference type="PANTHER" id="PTHR42871">
    <property type="entry name" value="CITRATE SYNTHASE"/>
    <property type="match status" value="1"/>
</dbReference>
<dbReference type="RefSeq" id="WP_171474460.1">
    <property type="nucleotide sequence ID" value="NZ_CP053452.2"/>
</dbReference>
<dbReference type="InterPro" id="IPR024176">
    <property type="entry name" value="Citrate_synthase_bac-typ"/>
</dbReference>
<keyword evidence="9" id="KW-1185">Reference proteome</keyword>
<proteinExistence type="inferred from homology"/>
<dbReference type="InterPro" id="IPR011278">
    <property type="entry name" value="2-MeCitrate/Citrate_synth_II"/>
</dbReference>
<dbReference type="Gene3D" id="1.10.230.10">
    <property type="entry name" value="Cytochrome P450-Terp, domain 2"/>
    <property type="match status" value="1"/>
</dbReference>
<evidence type="ECO:0000256" key="5">
    <source>
        <dbReference type="ARBA" id="ARBA00049288"/>
    </source>
</evidence>
<feature type="active site" evidence="7">
    <location>
        <position position="264"/>
    </location>
</feature>
<dbReference type="PRINTS" id="PR00143">
    <property type="entry name" value="CITRTSNTHASE"/>
</dbReference>
<comment type="pathway">
    <text evidence="1">Carbohydrate metabolism; tricarboxylic acid cycle; isocitrate from oxaloacetate: step 1/2.</text>
</comment>
<dbReference type="Pfam" id="PF00285">
    <property type="entry name" value="Citrate_synt"/>
    <property type="match status" value="1"/>
</dbReference>
<comment type="similarity">
    <text evidence="2 6">Belongs to the citrate synthase family.</text>
</comment>
<dbReference type="InterPro" id="IPR002020">
    <property type="entry name" value="Citrate_synthase"/>
</dbReference>
<keyword evidence="4 6" id="KW-0808">Transferase</keyword>
<dbReference type="InterPro" id="IPR036969">
    <property type="entry name" value="Citrate_synthase_sf"/>
</dbReference>
<evidence type="ECO:0000256" key="4">
    <source>
        <dbReference type="ARBA" id="ARBA00022679"/>
    </source>
</evidence>
<dbReference type="UniPathway" id="UPA00223"/>
<evidence type="ECO:0000313" key="8">
    <source>
        <dbReference type="EMBL" id="QJW99504.1"/>
    </source>
</evidence>
<reference evidence="9" key="1">
    <citation type="submission" date="2020-05" db="EMBL/GenBank/DDBJ databases">
        <title>Frigoriglobus tundricola gen. nov., sp. nov., a psychrotolerant cellulolytic planctomycete of the family Gemmataceae with two divergent copies of 16S rRNA gene.</title>
        <authorList>
            <person name="Kulichevskaya I.S."/>
            <person name="Ivanova A.A."/>
            <person name="Naumoff D.G."/>
            <person name="Beletsky A.V."/>
            <person name="Rijpstra W.I.C."/>
            <person name="Sinninghe Damste J.S."/>
            <person name="Mardanov A.V."/>
            <person name="Ravin N.V."/>
            <person name="Dedysh S.N."/>
        </authorList>
    </citation>
    <scope>NUCLEOTIDE SEQUENCE [LARGE SCALE GENOMIC DNA]</scope>
    <source>
        <strain evidence="9">PL17</strain>
    </source>
</reference>
<sequence>MSTEADYKPGLEDVPAAKSAVSFLDGKKAVLEYRGIAVEELAKESSFEEVAWLLIKGELPSQKQLAEFDHDLRQRRAIHFRLKDLIRCLPADGHPMDALHATVAALGMFYPCPTVSDPAKNWDASCRLIAALPTLVAAFARTRRGEDILEPRADLDHAGNFFFMLFGKEPTPATRKVLDACLILHAEHQMNASTFAARVTGSTLATPYQTIASAIGALSGPLHGGANEEALRQFEEIGGPEKVKPWLDAKRAADPKYKVMGLGHRVYKVKDARATVLQEIAEHMFAETSRPKAYETALEVERICAGIYGPKGIYPNVDFYSGVVYQSLGIPTDVFTPIFAIARVAGWLAHWTEQLVGNRIFRPEQISIGKSGVKYVPLEQRA</sequence>
<feature type="active site" evidence="7">
    <location>
        <position position="318"/>
    </location>
</feature>
<organism evidence="8 9">
    <name type="scientific">Frigoriglobus tundricola</name>
    <dbReference type="NCBI Taxonomy" id="2774151"/>
    <lineage>
        <taxon>Bacteria</taxon>
        <taxon>Pseudomonadati</taxon>
        <taxon>Planctomycetota</taxon>
        <taxon>Planctomycetia</taxon>
        <taxon>Gemmatales</taxon>
        <taxon>Gemmataceae</taxon>
        <taxon>Frigoriglobus</taxon>
    </lineage>
</organism>
<evidence type="ECO:0000256" key="3">
    <source>
        <dbReference type="ARBA" id="ARBA00022532"/>
    </source>
</evidence>
<dbReference type="PIRSF" id="PIRSF001369">
    <property type="entry name" value="Citrate_synth"/>
    <property type="match status" value="1"/>
</dbReference>
<evidence type="ECO:0000256" key="6">
    <source>
        <dbReference type="PIRNR" id="PIRNR001369"/>
    </source>
</evidence>
<evidence type="ECO:0000313" key="9">
    <source>
        <dbReference type="Proteomes" id="UP000503447"/>
    </source>
</evidence>
<dbReference type="NCBIfam" id="TIGR01800">
    <property type="entry name" value="cit_synth_II"/>
    <property type="match status" value="1"/>
</dbReference>
<comment type="catalytic activity">
    <reaction evidence="5">
        <text>oxaloacetate + acetyl-CoA + H2O = citrate + CoA + H(+)</text>
        <dbReference type="Rhea" id="RHEA:16845"/>
        <dbReference type="ChEBI" id="CHEBI:15377"/>
        <dbReference type="ChEBI" id="CHEBI:15378"/>
        <dbReference type="ChEBI" id="CHEBI:16452"/>
        <dbReference type="ChEBI" id="CHEBI:16947"/>
        <dbReference type="ChEBI" id="CHEBI:57287"/>
        <dbReference type="ChEBI" id="CHEBI:57288"/>
        <dbReference type="EC" id="2.3.3.16"/>
    </reaction>
</comment>
<name>A0A6M5Z131_9BACT</name>
<dbReference type="SUPFAM" id="SSF48256">
    <property type="entry name" value="Citrate synthase"/>
    <property type="match status" value="1"/>
</dbReference>
<dbReference type="Proteomes" id="UP000503447">
    <property type="component" value="Chromosome"/>
</dbReference>
<keyword evidence="8" id="KW-0012">Acyltransferase</keyword>
<dbReference type="GO" id="GO:0006099">
    <property type="term" value="P:tricarboxylic acid cycle"/>
    <property type="evidence" value="ECO:0007669"/>
    <property type="project" value="UniProtKB-UniPathway"/>
</dbReference>
<dbReference type="KEGG" id="ftj:FTUN_7116"/>
<dbReference type="PANTHER" id="PTHR42871:SF1">
    <property type="entry name" value="CITRATE SYNTHASE"/>
    <property type="match status" value="1"/>
</dbReference>
<keyword evidence="3" id="KW-0816">Tricarboxylic acid cycle</keyword>
<evidence type="ECO:0000256" key="1">
    <source>
        <dbReference type="ARBA" id="ARBA00004751"/>
    </source>
</evidence>
<dbReference type="GO" id="GO:0005737">
    <property type="term" value="C:cytoplasm"/>
    <property type="evidence" value="ECO:0007669"/>
    <property type="project" value="InterPro"/>
</dbReference>
<dbReference type="EMBL" id="CP053452">
    <property type="protein sequence ID" value="QJW99504.1"/>
    <property type="molecule type" value="Genomic_DNA"/>
</dbReference>
<gene>
    <name evidence="8" type="ORF">FTUN_7116</name>
</gene>
<evidence type="ECO:0000256" key="7">
    <source>
        <dbReference type="PIRSR" id="PIRSR001369-1"/>
    </source>
</evidence>
<accession>A0A6M5Z131</accession>